<dbReference type="Proteomes" id="UP000325113">
    <property type="component" value="Unassembled WGS sequence"/>
</dbReference>
<feature type="coiled-coil region" evidence="2">
    <location>
        <begin position="648"/>
        <end position="699"/>
    </location>
</feature>
<dbReference type="GO" id="GO:0005856">
    <property type="term" value="C:cytoskeleton"/>
    <property type="evidence" value="ECO:0007669"/>
    <property type="project" value="TreeGrafter"/>
</dbReference>
<dbReference type="OMA" id="GTMQYNQ"/>
<feature type="coiled-coil region" evidence="2">
    <location>
        <begin position="508"/>
        <end position="605"/>
    </location>
</feature>
<feature type="domain" description="Cilia- and flagella-associated protein 58 central coiled coil" evidence="4">
    <location>
        <begin position="377"/>
        <end position="658"/>
    </location>
</feature>
<dbReference type="EMBL" id="VLTM01000082">
    <property type="protein sequence ID" value="KAA0156478.1"/>
    <property type="molecule type" value="Genomic_DNA"/>
</dbReference>
<organism evidence="6 8">
    <name type="scientific">Cafeteria roenbergensis</name>
    <name type="common">Marine flagellate</name>
    <dbReference type="NCBI Taxonomy" id="33653"/>
    <lineage>
        <taxon>Eukaryota</taxon>
        <taxon>Sar</taxon>
        <taxon>Stramenopiles</taxon>
        <taxon>Bigyra</taxon>
        <taxon>Opalozoa</taxon>
        <taxon>Bicosoecida</taxon>
        <taxon>Cafeteriaceae</taxon>
        <taxon>Cafeteria</taxon>
    </lineage>
</organism>
<proteinExistence type="predicted"/>
<feature type="compositionally biased region" description="Basic and acidic residues" evidence="3">
    <location>
        <begin position="926"/>
        <end position="942"/>
    </location>
</feature>
<feature type="region of interest" description="Disordered" evidence="3">
    <location>
        <begin position="907"/>
        <end position="942"/>
    </location>
</feature>
<feature type="compositionally biased region" description="Basic and acidic residues" evidence="3">
    <location>
        <begin position="207"/>
        <end position="219"/>
    </location>
</feature>
<keyword evidence="1 2" id="KW-0175">Coiled coil</keyword>
<keyword evidence="8" id="KW-1185">Reference proteome</keyword>
<dbReference type="PANTHER" id="PTHR32083">
    <property type="entry name" value="CILIA AND FLAGELLA-ASSOCIATED PROTEIN 58-RELATED"/>
    <property type="match status" value="1"/>
</dbReference>
<dbReference type="AlphaFoldDB" id="A0A5A8CV76"/>
<evidence type="ECO:0000313" key="6">
    <source>
        <dbReference type="EMBL" id="KAA0156629.1"/>
    </source>
</evidence>
<evidence type="ECO:0000256" key="3">
    <source>
        <dbReference type="SAM" id="MobiDB-lite"/>
    </source>
</evidence>
<accession>A0A5A8CV76</accession>
<evidence type="ECO:0000313" key="9">
    <source>
        <dbReference type="Proteomes" id="UP000324907"/>
    </source>
</evidence>
<feature type="coiled-coil region" evidence="2">
    <location>
        <begin position="766"/>
        <end position="814"/>
    </location>
</feature>
<protein>
    <recommendedName>
        <fullName evidence="4">Cilia- and flagella-associated protein 58 central coiled coil domain-containing protein</fullName>
    </recommendedName>
</protein>
<gene>
    <name evidence="7" type="ORF">FNF28_04092</name>
    <name evidence="6" type="ORF">FNF29_00740</name>
    <name evidence="5" type="ORF">FNF31_05909</name>
</gene>
<feature type="compositionally biased region" description="Low complexity" evidence="3">
    <location>
        <begin position="907"/>
        <end position="925"/>
    </location>
</feature>
<evidence type="ECO:0000313" key="8">
    <source>
        <dbReference type="Proteomes" id="UP000323011"/>
    </source>
</evidence>
<sequence>MAAAAADDGASAGAPDAAALHTLDELELVAALDNFRRDFERLVKTIRKAREAEREAAERVAQIRGELDQKRRAKDGAEQERSDLDGAKRQLEEEVATISGDLHRLAEAKAEAQRDIDATRKRLAELDEVVGRGADWTEDQVEQREREEDEAARLGQLVAARREQQAAVTGDVDALREHVAELEGRRSAMRKNMASIAEATEELKREARRLQGKKEEADVTMRGSQAEAEALGRRARESEAEAADAESAAAREQAAARAIRARMEHLMSAYDRLHTEVGQLTTALDGEGRINEVLARDLVELDAQLRERHADIAAVEKETEHLRAKHAKASRLIDAQAAKQADVVKAEVALREQRERLSAEASAILSDTRGLRREQEKRRQERELLRRAITSEVDASATVDRLVAEHGSAASTLRAECRAYREAVLALRDRIDSLREDRARVAAAGEAASERFMAASSQAKERELKAGQAQRRLIEVRAKIRGQENLLESVRADRASYAKTLRASERDIETMRRQFQSTTYRIEQLKDELMAKDHRLVKEHFEFKKAEKESERVAADLSTLQNRSRNADDLLVAQEGEAVKLQRIVKEAEDERERQRKEFAAVVGERDVLQAQLVRRDEELTALYEKLKVQKSALARGAALWTSKRREQAAERDRIAELQAEAELARTQVGSLKDMRREQRRLEAALNRERARIRSLSDELQRPVNVHRWRAMQVVDPERYKLVQRVLSLQRRLLEADEKVAQRDLAIQEKERLYVEMREALARQPGEEVEEETAALRADLKAKQKQLRSMKEERETQKALVDELKRAVEGLRERGRELDQGYARRVRAEERAAAKREEEARFAAALGISLPGDGYDPTAGAAAAAGAAAVSGPEFGQGGAVHGGSGAAAAAAAGALGAMPAAGAGAAGAAFAARGGSQRQAQRAGEAAEAKEGDGETKDGSA</sequence>
<reference evidence="8 9" key="1">
    <citation type="submission" date="2019-07" db="EMBL/GenBank/DDBJ databases">
        <title>Genomes of Cafeteria roenbergensis.</title>
        <authorList>
            <person name="Fischer M.G."/>
            <person name="Hackl T."/>
            <person name="Roman M."/>
        </authorList>
    </citation>
    <scope>NUCLEOTIDE SEQUENCE [LARGE SCALE GENOMIC DNA]</scope>
    <source>
        <strain evidence="6 8">BVI</strain>
        <strain evidence="5 10">Cflag</strain>
        <strain evidence="7 9">RCC970-E3</strain>
    </source>
</reference>
<dbReference type="EMBL" id="VLTN01000003">
    <property type="protein sequence ID" value="KAA0156629.1"/>
    <property type="molecule type" value="Genomic_DNA"/>
</dbReference>
<evidence type="ECO:0000313" key="7">
    <source>
        <dbReference type="EMBL" id="KAA0163898.1"/>
    </source>
</evidence>
<dbReference type="InterPro" id="IPR049270">
    <property type="entry name" value="CFAP58_CC"/>
</dbReference>
<evidence type="ECO:0000259" key="4">
    <source>
        <dbReference type="Pfam" id="PF21771"/>
    </source>
</evidence>
<evidence type="ECO:0000256" key="2">
    <source>
        <dbReference type="SAM" id="Coils"/>
    </source>
</evidence>
<comment type="caution">
    <text evidence="6">The sequence shown here is derived from an EMBL/GenBank/DDBJ whole genome shotgun (WGS) entry which is preliminary data.</text>
</comment>
<dbReference type="PANTHER" id="PTHR32083:SF0">
    <property type="entry name" value="CILIA AND FLAGELLA-ASSOCIATED PROTEIN 58"/>
    <property type="match status" value="1"/>
</dbReference>
<feature type="compositionally biased region" description="Basic and acidic residues" evidence="3">
    <location>
        <begin position="230"/>
        <end position="239"/>
    </location>
</feature>
<feature type="region of interest" description="Disordered" evidence="3">
    <location>
        <begin position="207"/>
        <end position="249"/>
    </location>
</feature>
<evidence type="ECO:0000256" key="1">
    <source>
        <dbReference type="ARBA" id="ARBA00023054"/>
    </source>
</evidence>
<evidence type="ECO:0000313" key="10">
    <source>
        <dbReference type="Proteomes" id="UP000325113"/>
    </source>
</evidence>
<dbReference type="Pfam" id="PF21771">
    <property type="entry name" value="CFAP58_CC"/>
    <property type="match status" value="1"/>
</dbReference>
<feature type="region of interest" description="Disordered" evidence="3">
    <location>
        <begin position="67"/>
        <end position="86"/>
    </location>
</feature>
<evidence type="ECO:0000313" key="5">
    <source>
        <dbReference type="EMBL" id="KAA0156478.1"/>
    </source>
</evidence>
<dbReference type="Proteomes" id="UP000323011">
    <property type="component" value="Unassembled WGS sequence"/>
</dbReference>
<name>A0A5A8CV76_CAFRO</name>
<dbReference type="EMBL" id="VLTL01000062">
    <property type="protein sequence ID" value="KAA0163898.1"/>
    <property type="molecule type" value="Genomic_DNA"/>
</dbReference>
<dbReference type="Proteomes" id="UP000324907">
    <property type="component" value="Unassembled WGS sequence"/>
</dbReference>